<keyword evidence="3" id="KW-1185">Reference proteome</keyword>
<dbReference type="GeneID" id="66539986"/>
<evidence type="ECO:0000313" key="1">
    <source>
        <dbReference type="EMBL" id="BAM32990.1"/>
    </source>
</evidence>
<reference evidence="1 4" key="2">
    <citation type="journal article" date="2012" name="J. Bacteriol.">
        <title>Complete Genome Sequence of Helicobacter cinaedi Type Strain ATCC BAA-847.</title>
        <authorList>
            <person name="Miyoshi-Akiyama T."/>
            <person name="Takeshita N."/>
            <person name="Ohmagari N."/>
            <person name="Kirikae T."/>
        </authorList>
    </citation>
    <scope>NUCLEOTIDE SEQUENCE [LARGE SCALE GENOMIC DNA]</scope>
    <source>
        <strain evidence="1 4">ATCC BAA-847</strain>
    </source>
</reference>
<name>A0AAI8MNI9_9HELI</name>
<organism evidence="1 4">
    <name type="scientific">Helicobacter cinaedi CCUG 18818 = ATCC BAA-847</name>
    <dbReference type="NCBI Taxonomy" id="537971"/>
    <lineage>
        <taxon>Bacteria</taxon>
        <taxon>Pseudomonadati</taxon>
        <taxon>Campylobacterota</taxon>
        <taxon>Epsilonproteobacteria</taxon>
        <taxon>Campylobacterales</taxon>
        <taxon>Helicobacteraceae</taxon>
        <taxon>Helicobacter</taxon>
    </lineage>
</organism>
<proteinExistence type="predicted"/>
<dbReference type="Proteomes" id="UP000005755">
    <property type="component" value="Unassembled WGS sequence"/>
</dbReference>
<dbReference type="Proteomes" id="UP000006036">
    <property type="component" value="Chromosome 1"/>
</dbReference>
<reference evidence="1" key="3">
    <citation type="submission" date="2012-07" db="EMBL/GenBank/DDBJ databases">
        <authorList>
            <person name="Akiyama T."/>
            <person name="Takeshita N."/>
            <person name="Ohmagari N."/>
            <person name="Kirikae T."/>
        </authorList>
    </citation>
    <scope>NUCLEOTIDE SEQUENCE</scope>
    <source>
        <strain evidence="1">ATCC BAA-847</strain>
    </source>
</reference>
<reference evidence="2" key="1">
    <citation type="submission" date="2008-08" db="EMBL/GenBank/DDBJ databases">
        <title>Annotation of Helicobacter cinaedi strain CCUG 18818.</title>
        <authorList>
            <consortium name="The Broad Institute Genome Sequencing Platform"/>
            <person name="Fox J.G."/>
            <person name="Shen Z."/>
            <person name="Charoenlap N."/>
            <person name="Schauer D.B."/>
            <person name="Ward D."/>
            <person name="Mehta T."/>
            <person name="Young S."/>
            <person name="Jaffe D."/>
            <person name="Gnerre S."/>
            <person name="Berlin A."/>
            <person name="Heiman D."/>
            <person name="Hepburn T."/>
            <person name="Shea T."/>
            <person name="Sykes S."/>
            <person name="Alvarado L."/>
            <person name="Kodira C."/>
            <person name="Borodovsky M."/>
            <person name="Lander E."/>
            <person name="Galagan J."/>
            <person name="Nusbaum C."/>
            <person name="Birren B."/>
        </authorList>
    </citation>
    <scope>NUCLEOTIDE SEQUENCE</scope>
    <source>
        <strain evidence="2">CCUG 18818</strain>
    </source>
</reference>
<dbReference type="EMBL" id="DS990391">
    <property type="protein sequence ID" value="EFR45616.1"/>
    <property type="molecule type" value="Genomic_DNA"/>
</dbReference>
<sequence length="74" mass="8163">MKNAIQNIAVGVVAILSLTLALNGCNDDKKTEQQKFQPDSYYENKSVQELESLCESNDFKACHKAGVKPLFSAK</sequence>
<protein>
    <submittedName>
        <fullName evidence="1">Uncharacterized protein</fullName>
    </submittedName>
</protein>
<evidence type="ECO:0000313" key="4">
    <source>
        <dbReference type="Proteomes" id="UP000006036"/>
    </source>
</evidence>
<dbReference type="KEGG" id="hcb:HCBAA847_1770"/>
<gene>
    <name evidence="1" type="ORF">HCBAA847_1770</name>
    <name evidence="2" type="ORF">HCCG_00162</name>
</gene>
<accession>A0AAI8MNI9</accession>
<evidence type="ECO:0000313" key="2">
    <source>
        <dbReference type="EMBL" id="EFR45616.1"/>
    </source>
</evidence>
<evidence type="ECO:0000313" key="3">
    <source>
        <dbReference type="Proteomes" id="UP000005755"/>
    </source>
</evidence>
<dbReference type="AlphaFoldDB" id="A0AAI8MNI9"/>
<dbReference type="RefSeq" id="WP_002955439.1">
    <property type="nucleotide sequence ID" value="NC_020555.1"/>
</dbReference>
<dbReference type="EMBL" id="AP012492">
    <property type="protein sequence ID" value="BAM32990.1"/>
    <property type="molecule type" value="Genomic_DNA"/>
</dbReference>
<reference evidence="3" key="4">
    <citation type="journal article" date="2014" name="Genome Announc.">
        <title>Draft genome sequences of six enterohepatic helicobacter species isolated from humans and one from rhesus macaques.</title>
        <authorList>
            <person name="Shen Z."/>
            <person name="Sheh A."/>
            <person name="Young S.K."/>
            <person name="Abouelliel A."/>
            <person name="Ward D.V."/>
            <person name="Earl A.M."/>
            <person name="Fox J.G."/>
        </authorList>
    </citation>
    <scope>NUCLEOTIDE SEQUENCE [LARGE SCALE GENOMIC DNA]</scope>
    <source>
        <strain evidence="3">CCUG 18818</strain>
    </source>
</reference>